<proteinExistence type="predicted"/>
<organism evidence="2 3">
    <name type="scientific">Anopheles culicifacies</name>
    <dbReference type="NCBI Taxonomy" id="139723"/>
    <lineage>
        <taxon>Eukaryota</taxon>
        <taxon>Metazoa</taxon>
        <taxon>Ecdysozoa</taxon>
        <taxon>Arthropoda</taxon>
        <taxon>Hexapoda</taxon>
        <taxon>Insecta</taxon>
        <taxon>Pterygota</taxon>
        <taxon>Neoptera</taxon>
        <taxon>Endopterygota</taxon>
        <taxon>Diptera</taxon>
        <taxon>Nematocera</taxon>
        <taxon>Culicoidea</taxon>
        <taxon>Culicidae</taxon>
        <taxon>Anophelinae</taxon>
        <taxon>Anopheles</taxon>
        <taxon>culicifacies species complex</taxon>
    </lineage>
</organism>
<keyword evidence="1" id="KW-1133">Transmembrane helix</keyword>
<evidence type="ECO:0000256" key="1">
    <source>
        <dbReference type="SAM" id="Phobius"/>
    </source>
</evidence>
<feature type="transmembrane region" description="Helical" evidence="1">
    <location>
        <begin position="90"/>
        <end position="116"/>
    </location>
</feature>
<dbReference type="VEuPathDB" id="VectorBase:ACUA017113"/>
<dbReference type="EnsemblMetazoa" id="ACUA017113-RA">
    <property type="protein sequence ID" value="ACUA017113-PA"/>
    <property type="gene ID" value="ACUA017113"/>
</dbReference>
<dbReference type="EMBL" id="AXCM01017953">
    <property type="status" value="NOT_ANNOTATED_CDS"/>
    <property type="molecule type" value="Genomic_DNA"/>
</dbReference>
<keyword evidence="1" id="KW-0472">Membrane</keyword>
<name>A0A182MFM3_9DIPT</name>
<reference evidence="3" key="1">
    <citation type="submission" date="2013-09" db="EMBL/GenBank/DDBJ databases">
        <title>The Genome Sequence of Anopheles culicifacies species A.</title>
        <authorList>
            <consortium name="The Broad Institute Genomics Platform"/>
            <person name="Neafsey D.E."/>
            <person name="Besansky N."/>
            <person name="Howell P."/>
            <person name="Walton C."/>
            <person name="Young S.K."/>
            <person name="Zeng Q."/>
            <person name="Gargeya S."/>
            <person name="Fitzgerald M."/>
            <person name="Haas B."/>
            <person name="Abouelleil A."/>
            <person name="Allen A.W."/>
            <person name="Alvarado L."/>
            <person name="Arachchi H.M."/>
            <person name="Berlin A.M."/>
            <person name="Chapman S.B."/>
            <person name="Gainer-Dewar J."/>
            <person name="Goldberg J."/>
            <person name="Griggs A."/>
            <person name="Gujja S."/>
            <person name="Hansen M."/>
            <person name="Howarth C."/>
            <person name="Imamovic A."/>
            <person name="Ireland A."/>
            <person name="Larimer J."/>
            <person name="McCowan C."/>
            <person name="Murphy C."/>
            <person name="Pearson M."/>
            <person name="Poon T.W."/>
            <person name="Priest M."/>
            <person name="Roberts A."/>
            <person name="Saif S."/>
            <person name="Shea T."/>
            <person name="Sisk P."/>
            <person name="Sykes S."/>
            <person name="Wortman J."/>
            <person name="Nusbaum C."/>
            <person name="Birren B."/>
        </authorList>
    </citation>
    <scope>NUCLEOTIDE SEQUENCE [LARGE SCALE GENOMIC DNA]</scope>
    <source>
        <strain evidence="3">A-37</strain>
    </source>
</reference>
<evidence type="ECO:0000313" key="3">
    <source>
        <dbReference type="Proteomes" id="UP000075883"/>
    </source>
</evidence>
<evidence type="ECO:0000313" key="2">
    <source>
        <dbReference type="EnsemblMetazoa" id="ACUA017113-PA"/>
    </source>
</evidence>
<keyword evidence="1" id="KW-0812">Transmembrane</keyword>
<feature type="transmembrane region" description="Helical" evidence="1">
    <location>
        <begin position="122"/>
        <end position="145"/>
    </location>
</feature>
<keyword evidence="3" id="KW-1185">Reference proteome</keyword>
<sequence>MPKQWRETNIEYHSHHPLLHQHRQHAHQQPRTRYGQEQHNRPLSRNHLPLVDVVEPGLSTAQRRLNQISPPLPVGDNGTLLRISATHECAVFLFSLLYARFLFCFSVIKTVCLFIVSPCFDWLCFGFLFCPFFLLFYALCTITLIS</sequence>
<reference evidence="2" key="2">
    <citation type="submission" date="2020-05" db="UniProtKB">
        <authorList>
            <consortium name="EnsemblMetazoa"/>
        </authorList>
    </citation>
    <scope>IDENTIFICATION</scope>
    <source>
        <strain evidence="2">A-37</strain>
    </source>
</reference>
<dbReference type="Proteomes" id="UP000075883">
    <property type="component" value="Unassembled WGS sequence"/>
</dbReference>
<dbReference type="AlphaFoldDB" id="A0A182MFM3"/>
<protein>
    <submittedName>
        <fullName evidence="2">Uncharacterized protein</fullName>
    </submittedName>
</protein>
<accession>A0A182MFM3</accession>